<evidence type="ECO:0000313" key="5">
    <source>
        <dbReference type="EMBL" id="KAH0469530.1"/>
    </source>
</evidence>
<dbReference type="GO" id="GO:0005681">
    <property type="term" value="C:spliceosomal complex"/>
    <property type="evidence" value="ECO:0007669"/>
    <property type="project" value="TreeGrafter"/>
</dbReference>
<accession>A0AAV7H5X2</accession>
<reference evidence="5 6" key="1">
    <citation type="journal article" date="2021" name="Hortic Res">
        <title>Chromosome-scale assembly of the Dendrobium chrysotoxum genome enhances the understanding of orchid evolution.</title>
        <authorList>
            <person name="Zhang Y."/>
            <person name="Zhang G.Q."/>
            <person name="Zhang D."/>
            <person name="Liu X.D."/>
            <person name="Xu X.Y."/>
            <person name="Sun W.H."/>
            <person name="Yu X."/>
            <person name="Zhu X."/>
            <person name="Wang Z.W."/>
            <person name="Zhao X."/>
            <person name="Zhong W.Y."/>
            <person name="Chen H."/>
            <person name="Yin W.L."/>
            <person name="Huang T."/>
            <person name="Niu S.C."/>
            <person name="Liu Z.J."/>
        </authorList>
    </citation>
    <scope>NUCLEOTIDE SEQUENCE [LARGE SCALE GENOMIC DNA]</scope>
    <source>
        <strain evidence="5">Lindl</strain>
    </source>
</reference>
<protein>
    <submittedName>
        <fullName evidence="5">Uncharacterized protein</fullName>
    </submittedName>
</protein>
<evidence type="ECO:0000256" key="3">
    <source>
        <dbReference type="ARBA" id="ARBA00023242"/>
    </source>
</evidence>
<feature type="region of interest" description="Disordered" evidence="4">
    <location>
        <begin position="1"/>
        <end position="26"/>
    </location>
</feature>
<dbReference type="AlphaFoldDB" id="A0AAV7H5X2"/>
<comment type="caution">
    <text evidence="5">The sequence shown here is derived from an EMBL/GenBank/DDBJ whole genome shotgun (WGS) entry which is preliminary data.</text>
</comment>
<dbReference type="EMBL" id="JAGFBR010000002">
    <property type="protein sequence ID" value="KAH0469530.1"/>
    <property type="molecule type" value="Genomic_DNA"/>
</dbReference>
<organism evidence="5 6">
    <name type="scientific">Dendrobium chrysotoxum</name>
    <name type="common">Orchid</name>
    <dbReference type="NCBI Taxonomy" id="161865"/>
    <lineage>
        <taxon>Eukaryota</taxon>
        <taxon>Viridiplantae</taxon>
        <taxon>Streptophyta</taxon>
        <taxon>Embryophyta</taxon>
        <taxon>Tracheophyta</taxon>
        <taxon>Spermatophyta</taxon>
        <taxon>Magnoliopsida</taxon>
        <taxon>Liliopsida</taxon>
        <taxon>Asparagales</taxon>
        <taxon>Orchidaceae</taxon>
        <taxon>Epidendroideae</taxon>
        <taxon>Malaxideae</taxon>
        <taxon>Dendrobiinae</taxon>
        <taxon>Dendrobium</taxon>
    </lineage>
</organism>
<feature type="compositionally biased region" description="Basic residues" evidence="4">
    <location>
        <begin position="1"/>
        <end position="10"/>
    </location>
</feature>
<feature type="compositionally biased region" description="Acidic residues" evidence="4">
    <location>
        <begin position="14"/>
        <end position="24"/>
    </location>
</feature>
<dbReference type="Pfam" id="PF07052">
    <property type="entry name" value="Hep_59"/>
    <property type="match status" value="1"/>
</dbReference>
<comment type="subcellular location">
    <subcellularLocation>
        <location evidence="1">Nucleus</location>
    </subcellularLocation>
</comment>
<keyword evidence="3" id="KW-0539">Nucleus</keyword>
<evidence type="ECO:0000256" key="1">
    <source>
        <dbReference type="ARBA" id="ARBA00004123"/>
    </source>
</evidence>
<evidence type="ECO:0000256" key="2">
    <source>
        <dbReference type="ARBA" id="ARBA00007643"/>
    </source>
</evidence>
<feature type="compositionally biased region" description="Polar residues" evidence="4">
    <location>
        <begin position="50"/>
        <end position="59"/>
    </location>
</feature>
<gene>
    <name evidence="5" type="ORF">IEQ34_001088</name>
</gene>
<dbReference type="InterPro" id="IPR010756">
    <property type="entry name" value="Tls1-like"/>
</dbReference>
<proteinExistence type="inferred from homology"/>
<sequence length="243" mass="28267">MPAKNFRKRRLEQDELGTESEDEDDRRMALEEVMFLQKQRERKTGISALPSAQSGNSGLVRSGDKAEGDGEKEDLVLQDTFAQETAVIVEDPNMLKYVDQELAKRRGKKIDSGEKKEFRGKFYPVDHWNRGNSTSHRLRNIEETEAAKKILQEKRLTGRTKSESSIPSSYSADYFHRGRDYAEKLRKEHPELYKEHRSRKTSDAGTQSTETNDVDIVGRRQAATDELMLERFRKRERNRAMRR</sequence>
<comment type="similarity">
    <text evidence="2">Belongs to the TLS1 family.</text>
</comment>
<name>A0AAV7H5X2_DENCH</name>
<feature type="compositionally biased region" description="Basic and acidic residues" evidence="4">
    <location>
        <begin position="185"/>
        <end position="195"/>
    </location>
</feature>
<feature type="region of interest" description="Disordered" evidence="4">
    <location>
        <begin position="185"/>
        <end position="222"/>
    </location>
</feature>
<dbReference type="PANTHER" id="PTHR13486:SF2">
    <property type="entry name" value="SPLICING FACTOR C9ORF78"/>
    <property type="match status" value="1"/>
</dbReference>
<feature type="region of interest" description="Disordered" evidence="4">
    <location>
        <begin position="40"/>
        <end position="70"/>
    </location>
</feature>
<evidence type="ECO:0000256" key="4">
    <source>
        <dbReference type="SAM" id="MobiDB-lite"/>
    </source>
</evidence>
<keyword evidence="6" id="KW-1185">Reference proteome</keyword>
<dbReference type="PANTHER" id="PTHR13486">
    <property type="entry name" value="TELOMERE LENGTH AND SILENCING PROTEIN 1 TLS1 FAMILY MEMBER"/>
    <property type="match status" value="1"/>
</dbReference>
<evidence type="ECO:0000313" key="6">
    <source>
        <dbReference type="Proteomes" id="UP000775213"/>
    </source>
</evidence>
<dbReference type="GO" id="GO:0000398">
    <property type="term" value="P:mRNA splicing, via spliceosome"/>
    <property type="evidence" value="ECO:0007669"/>
    <property type="project" value="TreeGrafter"/>
</dbReference>
<dbReference type="Proteomes" id="UP000775213">
    <property type="component" value="Unassembled WGS sequence"/>
</dbReference>